<feature type="non-terminal residue" evidence="1">
    <location>
        <position position="1"/>
    </location>
</feature>
<proteinExistence type="predicted"/>
<reference evidence="1 2" key="1">
    <citation type="submission" date="2015-07" db="EMBL/GenBank/DDBJ databases">
        <title>The genome of Melipona quadrifasciata.</title>
        <authorList>
            <person name="Pan H."/>
            <person name="Kapheim K."/>
        </authorList>
    </citation>
    <scope>NUCLEOTIDE SEQUENCE [LARGE SCALE GENOMIC DNA]</scope>
    <source>
        <strain evidence="1">0111107301</strain>
        <tissue evidence="1">Whole body</tissue>
    </source>
</reference>
<dbReference type="Proteomes" id="UP000053105">
    <property type="component" value="Unassembled WGS sequence"/>
</dbReference>
<organism evidence="1 2">
    <name type="scientific">Melipona quadrifasciata</name>
    <dbReference type="NCBI Taxonomy" id="166423"/>
    <lineage>
        <taxon>Eukaryota</taxon>
        <taxon>Metazoa</taxon>
        <taxon>Ecdysozoa</taxon>
        <taxon>Arthropoda</taxon>
        <taxon>Hexapoda</taxon>
        <taxon>Insecta</taxon>
        <taxon>Pterygota</taxon>
        <taxon>Neoptera</taxon>
        <taxon>Endopterygota</taxon>
        <taxon>Hymenoptera</taxon>
        <taxon>Apocrita</taxon>
        <taxon>Aculeata</taxon>
        <taxon>Apoidea</taxon>
        <taxon>Anthophila</taxon>
        <taxon>Apidae</taxon>
        <taxon>Melipona</taxon>
    </lineage>
</organism>
<sequence length="61" mass="6684">VHDATCLPESIVVSGFVCGRAAPPNEPARKYYRSNARNYTISVAVMPLDHVTLNRTAKPMP</sequence>
<dbReference type="AlphaFoldDB" id="A0A0M9A4V1"/>
<evidence type="ECO:0000313" key="1">
    <source>
        <dbReference type="EMBL" id="KOX77267.1"/>
    </source>
</evidence>
<accession>A0A0M9A4V1</accession>
<keyword evidence="2" id="KW-1185">Reference proteome</keyword>
<evidence type="ECO:0000313" key="2">
    <source>
        <dbReference type="Proteomes" id="UP000053105"/>
    </source>
</evidence>
<dbReference type="EMBL" id="KQ435733">
    <property type="protein sequence ID" value="KOX77267.1"/>
    <property type="molecule type" value="Genomic_DNA"/>
</dbReference>
<protein>
    <submittedName>
        <fullName evidence="1">Uncharacterized protein</fullName>
    </submittedName>
</protein>
<gene>
    <name evidence="1" type="ORF">WN51_10873</name>
</gene>
<name>A0A0M9A4V1_9HYME</name>